<dbReference type="Pfam" id="PF00464">
    <property type="entry name" value="SHMT"/>
    <property type="match status" value="1"/>
</dbReference>
<dbReference type="InterPro" id="IPR019798">
    <property type="entry name" value="Ser_HO-MeTrfase_PLP_BS"/>
</dbReference>
<reference evidence="9" key="1">
    <citation type="journal article" date="2019" name="Int. J. Syst. Evol. Microbiol.">
        <title>The Global Catalogue of Microorganisms (GCM) 10K type strain sequencing project: providing services to taxonomists for standard genome sequencing and annotation.</title>
        <authorList>
            <consortium name="The Broad Institute Genomics Platform"/>
            <consortium name="The Broad Institute Genome Sequencing Center for Infectious Disease"/>
            <person name="Wu L."/>
            <person name="Ma J."/>
        </authorList>
    </citation>
    <scope>NUCLEOTIDE SEQUENCE [LARGE SCALE GENOMIC DNA]</scope>
    <source>
        <strain evidence="9">JCM 17933</strain>
    </source>
</reference>
<feature type="domain" description="Serine hydroxymethyltransferase-like" evidence="7">
    <location>
        <begin position="8"/>
        <end position="388"/>
    </location>
</feature>
<comment type="similarity">
    <text evidence="2 6">Belongs to the SHMT family.</text>
</comment>
<dbReference type="Proteomes" id="UP001500503">
    <property type="component" value="Unassembled WGS sequence"/>
</dbReference>
<dbReference type="PIRSF" id="PIRSF000412">
    <property type="entry name" value="SHMT"/>
    <property type="match status" value="1"/>
</dbReference>
<dbReference type="SUPFAM" id="SSF53383">
    <property type="entry name" value="PLP-dependent transferases"/>
    <property type="match status" value="1"/>
</dbReference>
<dbReference type="InterPro" id="IPR015422">
    <property type="entry name" value="PyrdxlP-dep_Trfase_small"/>
</dbReference>
<dbReference type="InterPro" id="IPR015424">
    <property type="entry name" value="PyrdxlP-dep_Trfase"/>
</dbReference>
<accession>A0ABP8Q2T7</accession>
<keyword evidence="6" id="KW-0963">Cytoplasm</keyword>
<comment type="caution">
    <text evidence="8">The sequence shown here is derived from an EMBL/GenBank/DDBJ whole genome shotgun (WGS) entry which is preliminary data.</text>
</comment>
<gene>
    <name evidence="6" type="primary">glyA</name>
    <name evidence="8" type="ORF">GCM10023191_037430</name>
</gene>
<comment type="subunit">
    <text evidence="6">Homodimer.</text>
</comment>
<evidence type="ECO:0000256" key="3">
    <source>
        <dbReference type="ARBA" id="ARBA00022563"/>
    </source>
</evidence>
<evidence type="ECO:0000256" key="4">
    <source>
        <dbReference type="ARBA" id="ARBA00022679"/>
    </source>
</evidence>
<dbReference type="EMBL" id="BAABHF010000021">
    <property type="protein sequence ID" value="GAA4496026.1"/>
    <property type="molecule type" value="Genomic_DNA"/>
</dbReference>
<dbReference type="InterPro" id="IPR049943">
    <property type="entry name" value="Ser_HO-MeTrfase-like"/>
</dbReference>
<feature type="binding site" evidence="6">
    <location>
        <position position="243"/>
    </location>
    <ligand>
        <name>(6S)-5,6,7,8-tetrahydrofolate</name>
        <dbReference type="ChEBI" id="CHEBI:57453"/>
    </ligand>
</feature>
<comment type="catalytic activity">
    <reaction evidence="6">
        <text>(6R)-5,10-methylene-5,6,7,8-tetrahydrofolate + glycine + H2O = (6S)-5,6,7,8-tetrahydrofolate + L-serine</text>
        <dbReference type="Rhea" id="RHEA:15481"/>
        <dbReference type="ChEBI" id="CHEBI:15377"/>
        <dbReference type="ChEBI" id="CHEBI:15636"/>
        <dbReference type="ChEBI" id="CHEBI:33384"/>
        <dbReference type="ChEBI" id="CHEBI:57305"/>
        <dbReference type="ChEBI" id="CHEBI:57453"/>
        <dbReference type="EC" id="2.1.2.1"/>
    </reaction>
</comment>
<dbReference type="InterPro" id="IPR039429">
    <property type="entry name" value="SHMT-like_dom"/>
</dbReference>
<dbReference type="RefSeq" id="WP_345465247.1">
    <property type="nucleotide sequence ID" value="NZ_BAABHF010000021.1"/>
</dbReference>
<proteinExistence type="inferred from homology"/>
<evidence type="ECO:0000256" key="6">
    <source>
        <dbReference type="HAMAP-Rule" id="MF_00051"/>
    </source>
</evidence>
<keyword evidence="5 6" id="KW-0663">Pyridoxal phosphate</keyword>
<comment type="subcellular location">
    <subcellularLocation>
        <location evidence="6">Cytoplasm</location>
    </subcellularLocation>
</comment>
<keyword evidence="9" id="KW-1185">Reference proteome</keyword>
<dbReference type="NCBIfam" id="NF000586">
    <property type="entry name" value="PRK00011.1"/>
    <property type="match status" value="1"/>
</dbReference>
<evidence type="ECO:0000259" key="7">
    <source>
        <dbReference type="Pfam" id="PF00464"/>
    </source>
</evidence>
<evidence type="ECO:0000256" key="5">
    <source>
        <dbReference type="ARBA" id="ARBA00022898"/>
    </source>
</evidence>
<dbReference type="CDD" id="cd00378">
    <property type="entry name" value="SHMT"/>
    <property type="match status" value="1"/>
</dbReference>
<dbReference type="PROSITE" id="PS00096">
    <property type="entry name" value="SHMT"/>
    <property type="match status" value="1"/>
</dbReference>
<sequence>MSLSNAPLSEIDPEVASAIAEELRRQQSTLEMIASENFAPVGVLEAQGSVMTNKYAEGYPGRRYYGGCEYVDVTEQLAIDRAKALFGADHANVQPHSGAQANIAVYFALLQPGDTILGLDLAHGGHLTHGMKINYSGKMFNVAAYHVGEDGRVDMDEVAELAREHRPKMIVAGWSAYPRQLDFPAFRRIADETGALFMVDMAHFAGLVAAGLHPSPVPHADVVTSTTHKTLCGPRGGLILCREEFAKKINSAVFPGTQGGPLEHVIAAKAVALKIAASEEFAERQRRTVEGAKTLAARLSREDAAKAGVKVLTGGTDVHLVLVDLVDSELTGRDAEDRLHDIGITVNRNAVPNDPRPPMVTSGLRIGTPALATRGFQEADFAEVADIIALALQPSYDAAALSARVTALAEQHPLYPSL</sequence>
<comment type="pathway">
    <text evidence="6">One-carbon metabolism; tetrahydrofolate interconversion.</text>
</comment>
<evidence type="ECO:0000313" key="8">
    <source>
        <dbReference type="EMBL" id="GAA4496026.1"/>
    </source>
</evidence>
<keyword evidence="3 6" id="KW-0554">One-carbon metabolism</keyword>
<dbReference type="InterPro" id="IPR015421">
    <property type="entry name" value="PyrdxlP-dep_Trfase_major"/>
</dbReference>
<protein>
    <recommendedName>
        <fullName evidence="6">Serine hydroxymethyltransferase</fullName>
        <shortName evidence="6">SHMT</shortName>
        <shortName evidence="6">Serine methylase</shortName>
        <ecNumber evidence="6">2.1.2.1</ecNumber>
    </recommendedName>
</protein>
<keyword evidence="6" id="KW-0028">Amino-acid biosynthesis</keyword>
<dbReference type="EC" id="2.1.2.1" evidence="6"/>
<dbReference type="InterPro" id="IPR001085">
    <property type="entry name" value="Ser_HO-MeTrfase"/>
</dbReference>
<dbReference type="PANTHER" id="PTHR11680">
    <property type="entry name" value="SERINE HYDROXYMETHYLTRANSFERASE"/>
    <property type="match status" value="1"/>
</dbReference>
<evidence type="ECO:0000256" key="2">
    <source>
        <dbReference type="ARBA" id="ARBA00006376"/>
    </source>
</evidence>
<feature type="binding site" evidence="6">
    <location>
        <position position="121"/>
    </location>
    <ligand>
        <name>(6S)-5,6,7,8-tetrahydrofolate</name>
        <dbReference type="ChEBI" id="CHEBI:57453"/>
    </ligand>
</feature>
<dbReference type="Gene3D" id="3.90.1150.10">
    <property type="entry name" value="Aspartate Aminotransferase, domain 1"/>
    <property type="match status" value="1"/>
</dbReference>
<feature type="binding site" evidence="6">
    <location>
        <begin position="125"/>
        <end position="127"/>
    </location>
    <ligand>
        <name>(6S)-5,6,7,8-tetrahydrofolate</name>
        <dbReference type="ChEBI" id="CHEBI:57453"/>
    </ligand>
</feature>
<evidence type="ECO:0000256" key="1">
    <source>
        <dbReference type="ARBA" id="ARBA00001933"/>
    </source>
</evidence>
<dbReference type="Gene3D" id="3.40.640.10">
    <property type="entry name" value="Type I PLP-dependent aspartate aminotransferase-like (Major domain)"/>
    <property type="match status" value="1"/>
</dbReference>
<dbReference type="PANTHER" id="PTHR11680:SF35">
    <property type="entry name" value="SERINE HYDROXYMETHYLTRANSFERASE 1"/>
    <property type="match status" value="1"/>
</dbReference>
<keyword evidence="4 6" id="KW-0808">Transferase</keyword>
<evidence type="ECO:0000313" key="9">
    <source>
        <dbReference type="Proteomes" id="UP001500503"/>
    </source>
</evidence>
<dbReference type="HAMAP" id="MF_00051">
    <property type="entry name" value="SHMT"/>
    <property type="match status" value="1"/>
</dbReference>
<feature type="modified residue" description="N6-(pyridoxal phosphate)lysine" evidence="6">
    <location>
        <position position="229"/>
    </location>
</feature>
<name>A0ABP8Q2T7_9ACTN</name>
<comment type="caution">
    <text evidence="6">Lacks conserved residue(s) required for the propagation of feature annotation.</text>
</comment>
<comment type="pathway">
    <text evidence="6">Amino-acid biosynthesis; glycine biosynthesis; glycine from L-serine: step 1/1.</text>
</comment>
<comment type="cofactor">
    <cofactor evidence="1 6">
        <name>pyridoxal 5'-phosphate</name>
        <dbReference type="ChEBI" id="CHEBI:597326"/>
    </cofactor>
</comment>
<organism evidence="8 9">
    <name type="scientific">Actinoallomurus oryzae</name>
    <dbReference type="NCBI Taxonomy" id="502180"/>
    <lineage>
        <taxon>Bacteria</taxon>
        <taxon>Bacillati</taxon>
        <taxon>Actinomycetota</taxon>
        <taxon>Actinomycetes</taxon>
        <taxon>Streptosporangiales</taxon>
        <taxon>Thermomonosporaceae</taxon>
        <taxon>Actinoallomurus</taxon>
    </lineage>
</organism>
<comment type="function">
    <text evidence="6">Catalyzes the reversible interconversion of serine and glycine with tetrahydrofolate (THF) serving as the one-carbon carrier. This reaction serves as the major source of one-carbon groups required for the biosynthesis of purines, thymidylate, methionine, and other important biomolecules. Also exhibits THF-independent aldolase activity toward beta-hydroxyamino acids, producing glycine and aldehydes, via a retro-aldol mechanism.</text>
</comment>
<feature type="site" description="Plays an important role in substrate specificity" evidence="6">
    <location>
        <position position="228"/>
    </location>
</feature>